<keyword evidence="1" id="KW-0732">Signal</keyword>
<dbReference type="EMBL" id="VKKZ01000021">
    <property type="protein sequence ID" value="KAA6433394.1"/>
    <property type="molecule type" value="Genomic_DNA"/>
</dbReference>
<evidence type="ECO:0000313" key="3">
    <source>
        <dbReference type="EMBL" id="MFA1771030.1"/>
    </source>
</evidence>
<protein>
    <recommendedName>
        <fullName evidence="6">Phosphopeptide-binding protein</fullName>
    </recommendedName>
</protein>
<reference evidence="2 4" key="1">
    <citation type="submission" date="2019-07" db="EMBL/GenBank/DDBJ databases">
        <authorList>
            <person name="Qu J.-H."/>
        </authorList>
    </citation>
    <scope>NUCLEOTIDE SEQUENCE [LARGE SCALE GENOMIC DNA]</scope>
    <source>
        <strain evidence="2 4">MDT1-10-3</strain>
    </source>
</reference>
<dbReference type="RefSeq" id="WP_149099054.1">
    <property type="nucleotide sequence ID" value="NZ_BMMG01000004.1"/>
</dbReference>
<name>A0A5M8QEK0_9BACT</name>
<feature type="signal peptide" evidence="1">
    <location>
        <begin position="1"/>
        <end position="18"/>
    </location>
</feature>
<dbReference type="EMBL" id="JBGOGF010000003">
    <property type="protein sequence ID" value="MFA1771030.1"/>
    <property type="molecule type" value="Genomic_DNA"/>
</dbReference>
<evidence type="ECO:0000313" key="2">
    <source>
        <dbReference type="EMBL" id="KAA6433394.1"/>
    </source>
</evidence>
<feature type="chain" id="PRO_5024411814" description="Phosphopeptide-binding protein" evidence="1">
    <location>
        <begin position="19"/>
        <end position="294"/>
    </location>
</feature>
<dbReference type="PROSITE" id="PS51257">
    <property type="entry name" value="PROKAR_LIPOPROTEIN"/>
    <property type="match status" value="1"/>
</dbReference>
<keyword evidence="5" id="KW-1185">Reference proteome</keyword>
<proteinExistence type="predicted"/>
<gene>
    <name evidence="3" type="ORF">ACD591_06980</name>
    <name evidence="2" type="ORF">FOE74_13030</name>
</gene>
<evidence type="ECO:0000256" key="1">
    <source>
        <dbReference type="SAM" id="SignalP"/>
    </source>
</evidence>
<dbReference type="AlphaFoldDB" id="A0A5M8QEK0"/>
<dbReference type="Proteomes" id="UP001570846">
    <property type="component" value="Unassembled WGS sequence"/>
</dbReference>
<dbReference type="OrthoDB" id="647046at2"/>
<evidence type="ECO:0000313" key="5">
    <source>
        <dbReference type="Proteomes" id="UP001570846"/>
    </source>
</evidence>
<reference evidence="2 4" key="2">
    <citation type="submission" date="2019-09" db="EMBL/GenBank/DDBJ databases">
        <title>A bacterium isolated from glacier soil.</title>
        <authorList>
            <person name="Liu Q."/>
        </authorList>
    </citation>
    <scope>NUCLEOTIDE SEQUENCE [LARGE SCALE GENOMIC DNA]</scope>
    <source>
        <strain evidence="2 4">MDT1-10-3</strain>
    </source>
</reference>
<sequence>MKKKHLSFVAVAAMLLTAACDGKRAETTAEGDAPVADTTAMADHSGMANDTAGVQHQGSMGTPMEKGGLKIYSYSNSVDFPDADLDLKQPEKNAKVTGDSVQFAYEVKNYQLSQQTSDAGSHEHANSKEGQHIHNIVDNEPYTAHYKPSFKKAIKPGQHVVLSFLSRSYHESIKHDDAYDLRVINVGNATNSAKKFDENGQHLFYSRPKGEYKGADTRKIMLDFYLVNTKLAKDGNKVRATINGNEFILDQWLPYLVEGLPMGENTFKLELIDNNGQVIPGPYNTVERKITLAK</sequence>
<organism evidence="2 4">
    <name type="scientific">Rufibacter glacialis</name>
    <dbReference type="NCBI Taxonomy" id="1259555"/>
    <lineage>
        <taxon>Bacteria</taxon>
        <taxon>Pseudomonadati</taxon>
        <taxon>Bacteroidota</taxon>
        <taxon>Cytophagia</taxon>
        <taxon>Cytophagales</taxon>
        <taxon>Hymenobacteraceae</taxon>
        <taxon>Rufibacter</taxon>
    </lineage>
</organism>
<evidence type="ECO:0000313" key="4">
    <source>
        <dbReference type="Proteomes" id="UP000323866"/>
    </source>
</evidence>
<evidence type="ECO:0008006" key="6">
    <source>
        <dbReference type="Google" id="ProtNLM"/>
    </source>
</evidence>
<dbReference type="Proteomes" id="UP000323866">
    <property type="component" value="Unassembled WGS sequence"/>
</dbReference>
<comment type="caution">
    <text evidence="2">The sequence shown here is derived from an EMBL/GenBank/DDBJ whole genome shotgun (WGS) entry which is preliminary data.</text>
</comment>
<accession>A0A5M8QEK0</accession>
<reference evidence="3 5" key="3">
    <citation type="submission" date="2024-08" db="EMBL/GenBank/DDBJ databases">
        <authorList>
            <person name="Wei W."/>
        </authorList>
    </citation>
    <scope>NUCLEOTIDE SEQUENCE [LARGE SCALE GENOMIC DNA]</scope>
    <source>
        <strain evidence="3 5">XU2</strain>
    </source>
</reference>